<dbReference type="EMBL" id="JAQQWP010000003">
    <property type="protein sequence ID" value="KAK8123501.1"/>
    <property type="molecule type" value="Genomic_DNA"/>
</dbReference>
<dbReference type="GO" id="GO:0003755">
    <property type="term" value="F:peptidyl-prolyl cis-trans isomerase activity"/>
    <property type="evidence" value="ECO:0007669"/>
    <property type="project" value="UniProtKB-UniRule"/>
</dbReference>
<evidence type="ECO:0000313" key="9">
    <source>
        <dbReference type="EMBL" id="KAK8123501.1"/>
    </source>
</evidence>
<dbReference type="Pfam" id="PF00639">
    <property type="entry name" value="Rotamase"/>
    <property type="match status" value="1"/>
</dbReference>
<evidence type="ECO:0000256" key="2">
    <source>
        <dbReference type="ARBA" id="ARBA00010242"/>
    </source>
</evidence>
<proteinExistence type="inferred from homology"/>
<dbReference type="AlphaFoldDB" id="A0AAW0R3M4"/>
<evidence type="ECO:0000256" key="5">
    <source>
        <dbReference type="PROSITE-ProRule" id="PRU00278"/>
    </source>
</evidence>
<dbReference type="Gene3D" id="3.10.50.40">
    <property type="match status" value="1"/>
</dbReference>
<dbReference type="PROSITE" id="PS50198">
    <property type="entry name" value="PPIC_PPIASE_2"/>
    <property type="match status" value="1"/>
</dbReference>
<comment type="similarity">
    <text evidence="2">Belongs to the PpiC/parvulin rotamase family. PIN4 subfamily.</text>
</comment>
<dbReference type="GO" id="GO:0003677">
    <property type="term" value="F:DNA binding"/>
    <property type="evidence" value="ECO:0007669"/>
    <property type="project" value="InterPro"/>
</dbReference>
<keyword evidence="10" id="KW-1185">Reference proteome</keyword>
<dbReference type="InterPro" id="IPR043323">
    <property type="entry name" value="PIN4"/>
</dbReference>
<dbReference type="GO" id="GO:0006364">
    <property type="term" value="P:rRNA processing"/>
    <property type="evidence" value="ECO:0007669"/>
    <property type="project" value="InterPro"/>
</dbReference>
<sequence length="153" mass="16329">MAKGNKSKNDTQAADGKGKGKGGKGGAPEQKAAPVKGAQSAKIRHILGNFPLLQCAKFSKKEEALALLVGDDVDAKDRPTFSTVAQQYSEDKAKQGGLLPTIIKGLTPYDPAFMEVAFSLPECKPDDKAKYATSIGQVKTENGYHILLREPLK</sequence>
<dbReference type="PANTHER" id="PTHR45995">
    <property type="match status" value="1"/>
</dbReference>
<evidence type="ECO:0000256" key="1">
    <source>
        <dbReference type="ARBA" id="ARBA00000971"/>
    </source>
</evidence>
<evidence type="ECO:0000259" key="8">
    <source>
        <dbReference type="PROSITE" id="PS50198"/>
    </source>
</evidence>
<organism evidence="9 10">
    <name type="scientific">Apiospora kogelbergensis</name>
    <dbReference type="NCBI Taxonomy" id="1337665"/>
    <lineage>
        <taxon>Eukaryota</taxon>
        <taxon>Fungi</taxon>
        <taxon>Dikarya</taxon>
        <taxon>Ascomycota</taxon>
        <taxon>Pezizomycotina</taxon>
        <taxon>Sordariomycetes</taxon>
        <taxon>Xylariomycetidae</taxon>
        <taxon>Amphisphaeriales</taxon>
        <taxon>Apiosporaceae</taxon>
        <taxon>Apiospora</taxon>
    </lineage>
</organism>
<feature type="region of interest" description="Disordered" evidence="7">
    <location>
        <begin position="1"/>
        <end position="38"/>
    </location>
</feature>
<evidence type="ECO:0000256" key="4">
    <source>
        <dbReference type="ARBA" id="ARBA00023235"/>
    </source>
</evidence>
<feature type="domain" description="PpiC" evidence="8">
    <location>
        <begin position="38"/>
        <end position="151"/>
    </location>
</feature>
<comment type="catalytic activity">
    <reaction evidence="1 6">
        <text>[protein]-peptidylproline (omega=180) = [protein]-peptidylproline (omega=0)</text>
        <dbReference type="Rhea" id="RHEA:16237"/>
        <dbReference type="Rhea" id="RHEA-COMP:10747"/>
        <dbReference type="Rhea" id="RHEA-COMP:10748"/>
        <dbReference type="ChEBI" id="CHEBI:83833"/>
        <dbReference type="ChEBI" id="CHEBI:83834"/>
        <dbReference type="EC" id="5.2.1.8"/>
    </reaction>
</comment>
<dbReference type="InterPro" id="IPR046357">
    <property type="entry name" value="PPIase_dom_sf"/>
</dbReference>
<evidence type="ECO:0000256" key="6">
    <source>
        <dbReference type="RuleBase" id="RU363014"/>
    </source>
</evidence>
<keyword evidence="4 5" id="KW-0413">Isomerase</keyword>
<protein>
    <recommendedName>
        <fullName evidence="6">Peptidyl-prolyl cis-trans isomerase</fullName>
        <ecNumber evidence="6">5.2.1.8</ecNumber>
    </recommendedName>
</protein>
<reference evidence="9 10" key="1">
    <citation type="submission" date="2023-01" db="EMBL/GenBank/DDBJ databases">
        <title>Analysis of 21 Apiospora genomes using comparative genomics revels a genus with tremendous synthesis potential of carbohydrate active enzymes and secondary metabolites.</title>
        <authorList>
            <person name="Sorensen T."/>
        </authorList>
    </citation>
    <scope>NUCLEOTIDE SEQUENCE [LARGE SCALE GENOMIC DNA]</scope>
    <source>
        <strain evidence="9 10">CBS 117206</strain>
    </source>
</reference>
<evidence type="ECO:0000256" key="7">
    <source>
        <dbReference type="SAM" id="MobiDB-lite"/>
    </source>
</evidence>
<evidence type="ECO:0000313" key="10">
    <source>
        <dbReference type="Proteomes" id="UP001392437"/>
    </source>
</evidence>
<keyword evidence="3 5" id="KW-0697">Rotamase</keyword>
<dbReference type="EC" id="5.2.1.8" evidence="6"/>
<name>A0AAW0R3M4_9PEZI</name>
<gene>
    <name evidence="9" type="ORF">PG999_003419</name>
</gene>
<evidence type="ECO:0000256" key="3">
    <source>
        <dbReference type="ARBA" id="ARBA00023110"/>
    </source>
</evidence>
<accession>A0AAW0R3M4</accession>
<dbReference type="InterPro" id="IPR000297">
    <property type="entry name" value="PPIase_PpiC"/>
</dbReference>
<comment type="caution">
    <text evidence="9">The sequence shown here is derived from an EMBL/GenBank/DDBJ whole genome shotgun (WGS) entry which is preliminary data.</text>
</comment>
<dbReference type="Proteomes" id="UP001392437">
    <property type="component" value="Unassembled WGS sequence"/>
</dbReference>
<dbReference type="SUPFAM" id="SSF54534">
    <property type="entry name" value="FKBP-like"/>
    <property type="match status" value="1"/>
</dbReference>